<dbReference type="CDD" id="cd14686">
    <property type="entry name" value="bZIP"/>
    <property type="match status" value="1"/>
</dbReference>
<feature type="coiled-coil region" evidence="1">
    <location>
        <begin position="139"/>
        <end position="191"/>
    </location>
</feature>
<keyword evidence="1" id="KW-0175">Coiled coil</keyword>
<dbReference type="EMBL" id="CAJVCH010009394">
    <property type="protein sequence ID" value="CAG7666887.1"/>
    <property type="molecule type" value="Genomic_DNA"/>
</dbReference>
<organism evidence="2 3">
    <name type="scientific">Allacma fusca</name>
    <dbReference type="NCBI Taxonomy" id="39272"/>
    <lineage>
        <taxon>Eukaryota</taxon>
        <taxon>Metazoa</taxon>
        <taxon>Ecdysozoa</taxon>
        <taxon>Arthropoda</taxon>
        <taxon>Hexapoda</taxon>
        <taxon>Collembola</taxon>
        <taxon>Symphypleona</taxon>
        <taxon>Sminthuridae</taxon>
        <taxon>Allacma</taxon>
    </lineage>
</organism>
<accession>A0A8J2J008</accession>
<name>A0A8J2J008_9HEXA</name>
<dbReference type="AlphaFoldDB" id="A0A8J2J008"/>
<gene>
    <name evidence="2" type="ORF">AFUS01_LOCUS1694</name>
</gene>
<evidence type="ECO:0000313" key="3">
    <source>
        <dbReference type="Proteomes" id="UP000708208"/>
    </source>
</evidence>
<keyword evidence="3" id="KW-1185">Reference proteome</keyword>
<evidence type="ECO:0000256" key="1">
    <source>
        <dbReference type="SAM" id="Coils"/>
    </source>
</evidence>
<reference evidence="2" key="1">
    <citation type="submission" date="2021-06" db="EMBL/GenBank/DDBJ databases">
        <authorList>
            <person name="Hodson N. C."/>
            <person name="Mongue J. A."/>
            <person name="Jaron S. K."/>
        </authorList>
    </citation>
    <scope>NUCLEOTIDE SEQUENCE</scope>
</reference>
<evidence type="ECO:0000313" key="2">
    <source>
        <dbReference type="EMBL" id="CAG7666887.1"/>
    </source>
</evidence>
<protein>
    <recommendedName>
        <fullName evidence="4">BZIP domain-containing protein</fullName>
    </recommendedName>
</protein>
<comment type="caution">
    <text evidence="2">The sequence shown here is derived from an EMBL/GenBank/DDBJ whole genome shotgun (WGS) entry which is preliminary data.</text>
</comment>
<evidence type="ECO:0008006" key="4">
    <source>
        <dbReference type="Google" id="ProtNLM"/>
    </source>
</evidence>
<dbReference type="Proteomes" id="UP000708208">
    <property type="component" value="Unassembled WGS sequence"/>
</dbReference>
<sequence>MFSCPSDRRNIWLTPAISVVDTKQTCIEDMPSVMREFTNLTITVPHVMVSNQEATTANYIIILDNSQAIPISMTSADFTYMSVSKMEPQSPAVARANRKRNLSQVSWSSSSSVTSTVKDRKKVKKYELDPSLDPTIRNAVAAKANREKKKREEMALKEQNDALKTENTLLEKQLEESLKRQTELARLLEEERTKNTGASTGPFPQQSVDSFFQSVMGDISQMAEIPVENPTNFEDIDTSNWDIDNLSDIDAYTLFPSVSQPDKLEKPPSLTPIDECLTLFNETNTQDPLLPLHFNPSSNAELCESLNERMQCSPNLWDVIKSMSMASTPMGHLIIEFNGDIIPVAREESVDDRRPL</sequence>
<proteinExistence type="predicted"/>